<sequence>MKHNIYQQHQRRYLQLEYDNKCKQSTKLENELKISLQSIKNKLNPLEFKLLEQHLRSNYEKEKKQIKATHKKKIEQLSKGDAILDEIDPKKVVHNISSPLLTPDEESILSKGLQFCIEMQIKNSIEFQTDIEMMAFNILKQLDKPEATSLNACLTDCIRRSAN</sequence>
<accession>A0A815JBW7</accession>
<proteinExistence type="predicted"/>
<evidence type="ECO:0000313" key="5">
    <source>
        <dbReference type="Proteomes" id="UP000663829"/>
    </source>
</evidence>
<evidence type="ECO:0000313" key="3">
    <source>
        <dbReference type="EMBL" id="CAF4131610.1"/>
    </source>
</evidence>
<dbReference type="EMBL" id="CAJNOK010020759">
    <property type="protein sequence ID" value="CAF1321504.1"/>
    <property type="molecule type" value="Genomic_DNA"/>
</dbReference>
<dbReference type="Proteomes" id="UP000677228">
    <property type="component" value="Unassembled WGS sequence"/>
</dbReference>
<dbReference type="Proteomes" id="UP000682733">
    <property type="component" value="Unassembled WGS sequence"/>
</dbReference>
<keyword evidence="5" id="KW-1185">Reference proteome</keyword>
<dbReference type="Proteomes" id="UP000681722">
    <property type="component" value="Unassembled WGS sequence"/>
</dbReference>
<dbReference type="EMBL" id="CAJNOQ010016401">
    <property type="protein sequence ID" value="CAF1380248.1"/>
    <property type="molecule type" value="Genomic_DNA"/>
</dbReference>
<organism evidence="2 5">
    <name type="scientific">Didymodactylos carnosus</name>
    <dbReference type="NCBI Taxonomy" id="1234261"/>
    <lineage>
        <taxon>Eukaryota</taxon>
        <taxon>Metazoa</taxon>
        <taxon>Spiralia</taxon>
        <taxon>Gnathifera</taxon>
        <taxon>Rotifera</taxon>
        <taxon>Eurotatoria</taxon>
        <taxon>Bdelloidea</taxon>
        <taxon>Philodinida</taxon>
        <taxon>Philodinidae</taxon>
        <taxon>Didymodactylos</taxon>
    </lineage>
</organism>
<gene>
    <name evidence="2" type="ORF">GPM918_LOCUS32292</name>
    <name evidence="1" type="ORF">OVA965_LOCUS29459</name>
    <name evidence="4" type="ORF">SRO942_LOCUS32958</name>
    <name evidence="3" type="ORF">TMI583_LOCUS30232</name>
</gene>
<name>A0A815JBW7_9BILA</name>
<dbReference type="Proteomes" id="UP000663829">
    <property type="component" value="Unassembled WGS sequence"/>
</dbReference>
<comment type="caution">
    <text evidence="2">The sequence shown here is derived from an EMBL/GenBank/DDBJ whole genome shotgun (WGS) entry which is preliminary data.</text>
</comment>
<dbReference type="AlphaFoldDB" id="A0A815JBW7"/>
<protein>
    <submittedName>
        <fullName evidence="2">Uncharacterized protein</fullName>
    </submittedName>
</protein>
<dbReference type="EMBL" id="CAJOBC010080994">
    <property type="protein sequence ID" value="CAF4274293.1"/>
    <property type="molecule type" value="Genomic_DNA"/>
</dbReference>
<evidence type="ECO:0000313" key="4">
    <source>
        <dbReference type="EMBL" id="CAF4274293.1"/>
    </source>
</evidence>
<dbReference type="EMBL" id="CAJOBA010042363">
    <property type="protein sequence ID" value="CAF4131610.1"/>
    <property type="molecule type" value="Genomic_DNA"/>
</dbReference>
<evidence type="ECO:0000313" key="1">
    <source>
        <dbReference type="EMBL" id="CAF1321504.1"/>
    </source>
</evidence>
<evidence type="ECO:0000313" key="2">
    <source>
        <dbReference type="EMBL" id="CAF1380248.1"/>
    </source>
</evidence>
<reference evidence="2" key="1">
    <citation type="submission" date="2021-02" db="EMBL/GenBank/DDBJ databases">
        <authorList>
            <person name="Nowell W R."/>
        </authorList>
    </citation>
    <scope>NUCLEOTIDE SEQUENCE</scope>
</reference>